<dbReference type="SMART" id="SM00612">
    <property type="entry name" value="Kelch"/>
    <property type="match status" value="3"/>
</dbReference>
<dbReference type="PANTHER" id="PTHR46093:SF18">
    <property type="entry name" value="FIBRONECTIN TYPE-III DOMAIN-CONTAINING PROTEIN"/>
    <property type="match status" value="1"/>
</dbReference>
<comment type="caution">
    <text evidence="4">The sequence shown here is derived from an EMBL/GenBank/DDBJ whole genome shotgun (WGS) entry which is preliminary data.</text>
</comment>
<evidence type="ECO:0000256" key="1">
    <source>
        <dbReference type="ARBA" id="ARBA00022441"/>
    </source>
</evidence>
<keyword evidence="1" id="KW-0880">Kelch repeat</keyword>
<keyword evidence="2" id="KW-0677">Repeat</keyword>
<dbReference type="InterPro" id="IPR011043">
    <property type="entry name" value="Gal_Oxase/kelch_b-propeller"/>
</dbReference>
<dbReference type="AlphaFoldDB" id="A0AAD1Y6T7"/>
<dbReference type="SMART" id="SM00225">
    <property type="entry name" value="BTB"/>
    <property type="match status" value="1"/>
</dbReference>
<dbReference type="InterPro" id="IPR006652">
    <property type="entry name" value="Kelch_1"/>
</dbReference>
<dbReference type="Pfam" id="PF24681">
    <property type="entry name" value="Kelch_KLHDC2_KLHL20_DRC7"/>
    <property type="match status" value="2"/>
</dbReference>
<dbReference type="Gene3D" id="2.120.10.80">
    <property type="entry name" value="Kelch-type beta propeller"/>
    <property type="match status" value="2"/>
</dbReference>
<dbReference type="Proteomes" id="UP001295684">
    <property type="component" value="Unassembled WGS sequence"/>
</dbReference>
<proteinExistence type="predicted"/>
<feature type="domain" description="BTB" evidence="3">
    <location>
        <begin position="607"/>
        <end position="674"/>
    </location>
</feature>
<organism evidence="4 5">
    <name type="scientific">Euplotes crassus</name>
    <dbReference type="NCBI Taxonomy" id="5936"/>
    <lineage>
        <taxon>Eukaryota</taxon>
        <taxon>Sar</taxon>
        <taxon>Alveolata</taxon>
        <taxon>Ciliophora</taxon>
        <taxon>Intramacronucleata</taxon>
        <taxon>Spirotrichea</taxon>
        <taxon>Hypotrichia</taxon>
        <taxon>Euplotida</taxon>
        <taxon>Euplotidae</taxon>
        <taxon>Moneuplotes</taxon>
    </lineage>
</organism>
<gene>
    <name evidence="4" type="ORF">ECRASSUSDP1_LOCUS25460</name>
</gene>
<dbReference type="SUPFAM" id="SSF50965">
    <property type="entry name" value="Galactose oxidase, central domain"/>
    <property type="match status" value="1"/>
</dbReference>
<evidence type="ECO:0000256" key="2">
    <source>
        <dbReference type="ARBA" id="ARBA00022737"/>
    </source>
</evidence>
<evidence type="ECO:0000313" key="5">
    <source>
        <dbReference type="Proteomes" id="UP001295684"/>
    </source>
</evidence>
<dbReference type="InterPro" id="IPR015915">
    <property type="entry name" value="Kelch-typ_b-propeller"/>
</dbReference>
<accession>A0AAD1Y6T7</accession>
<dbReference type="SUPFAM" id="SSF117281">
    <property type="entry name" value="Kelch motif"/>
    <property type="match status" value="1"/>
</dbReference>
<sequence>MAEHKSVKWVDLNITRRFRNYPSKRWGQGMAATEDSIYIIGGYNGSYLRDIWKMNFRDFKLTQLSITLPHELRRSNHSVVYYPKDKCIYIFGGSCSRTKRYNDVYCFDTMTYDLYPVEITGPIPCKRTYQAACIVDNFMVVVAGEGDALLNDIWMLNLDTKKWHCPEVDLMNCKEFPLRRFHTVTSIDSEFYIKQDDTVSDCEELPQKKLILFGGCSQDYTLIESMFEIDLTEIINSTNISRFEETKDMSFDSERTDSKDYSMEREDSTPAFFKIATQKEINGRSLAWKFDTPKRKFRRCRKLRNCRDNPFADIDLENSPMQMSESSGNSAKIRVREIKFPHIRHTYRWGHSCSYFEGRLYVFGGRRNSDRNDLLSFDLNTERWEDVQSFNNETYFSNIHPRRRHSAAFLGNQLVIFGGFNDEFHDDMFYCQFVRESDASKEDVNYLSDTLKCVNNPFRSDLNFILPSRENSNNMIVYSHTFMFIYKLLNIVDEVGCEYPKILNLIIEKSQESSDTNPIAIMLPEEVEKDSLIFLLEFIYIKKNTAFINPPLIRKVRDLCIILELDFMIPLITKQYREIYEEGSTHNLNLNKRRHCKNISSLSTHLYDIEIKVENKTFKSCSVFLACRSEYFKNLLAGEFCESRSREITLSNTSAEHFSEIYDYIMTGKMNLTEKSPKYINQVIKQASYFMLPNMIEKCVNRYISDFTCLDFYLLSLKLSMKSVMDTTLEYMMLNGDSIFENKKIEERFSQKIPEDCKDTLAADLYSKTSENLVLVADTIFKKKNQDQVAHPFSDESLSSSESVIVLENMLINDLSETT</sequence>
<dbReference type="Pfam" id="PF00651">
    <property type="entry name" value="BTB"/>
    <property type="match status" value="1"/>
</dbReference>
<dbReference type="Gene3D" id="3.30.710.10">
    <property type="entry name" value="Potassium Channel Kv1.1, Chain A"/>
    <property type="match status" value="1"/>
</dbReference>
<dbReference type="SUPFAM" id="SSF54695">
    <property type="entry name" value="POZ domain"/>
    <property type="match status" value="1"/>
</dbReference>
<dbReference type="InterPro" id="IPR011333">
    <property type="entry name" value="SKP1/BTB/POZ_sf"/>
</dbReference>
<dbReference type="PROSITE" id="PS50097">
    <property type="entry name" value="BTB"/>
    <property type="match status" value="1"/>
</dbReference>
<evidence type="ECO:0000259" key="3">
    <source>
        <dbReference type="PROSITE" id="PS50097"/>
    </source>
</evidence>
<evidence type="ECO:0000313" key="4">
    <source>
        <dbReference type="EMBL" id="CAI2383942.1"/>
    </source>
</evidence>
<protein>
    <recommendedName>
        <fullName evidence="3">BTB domain-containing protein</fullName>
    </recommendedName>
</protein>
<dbReference type="EMBL" id="CAMPGE010026248">
    <property type="protein sequence ID" value="CAI2383942.1"/>
    <property type="molecule type" value="Genomic_DNA"/>
</dbReference>
<keyword evidence="5" id="KW-1185">Reference proteome</keyword>
<dbReference type="PANTHER" id="PTHR46093">
    <property type="entry name" value="ACYL-COA-BINDING DOMAIN-CONTAINING PROTEIN 5"/>
    <property type="match status" value="1"/>
</dbReference>
<name>A0AAD1Y6T7_EUPCR</name>
<dbReference type="InterPro" id="IPR000210">
    <property type="entry name" value="BTB/POZ_dom"/>
</dbReference>
<reference evidence="4" key="1">
    <citation type="submission" date="2023-07" db="EMBL/GenBank/DDBJ databases">
        <authorList>
            <consortium name="AG Swart"/>
            <person name="Singh M."/>
            <person name="Singh A."/>
            <person name="Seah K."/>
            <person name="Emmerich C."/>
        </authorList>
    </citation>
    <scope>NUCLEOTIDE SEQUENCE</scope>
    <source>
        <strain evidence="4">DP1</strain>
    </source>
</reference>